<protein>
    <recommendedName>
        <fullName evidence="3">protein O-GlcNAc transferase</fullName>
        <ecNumber evidence="3">2.4.1.255</ecNumber>
    </recommendedName>
</protein>
<evidence type="ECO:0000256" key="3">
    <source>
        <dbReference type="ARBA" id="ARBA00011970"/>
    </source>
</evidence>
<dbReference type="EC" id="2.4.1.255" evidence="3"/>
<keyword evidence="4" id="KW-0328">Glycosyltransferase</keyword>
<feature type="repeat" description="TPR" evidence="8">
    <location>
        <begin position="58"/>
        <end position="91"/>
    </location>
</feature>
<reference evidence="10 11" key="1">
    <citation type="submission" date="2018-05" db="EMBL/GenBank/DDBJ databases">
        <title>A metagenomic window into the 2 km-deep terrestrial subsurface aquifer revealed taxonomically and functionally diverse microbial community comprising novel uncultured bacterial lineages.</title>
        <authorList>
            <person name="Kadnikov V.V."/>
            <person name="Mardanov A.V."/>
            <person name="Beletsky A.V."/>
            <person name="Banks D."/>
            <person name="Pimenov N.V."/>
            <person name="Frank Y.A."/>
            <person name="Karnachuk O.V."/>
            <person name="Ravin N.V."/>
        </authorList>
    </citation>
    <scope>NUCLEOTIDE SEQUENCE [LARGE SCALE GENOMIC DNA]</scope>
    <source>
        <strain evidence="10">BY5</strain>
    </source>
</reference>
<dbReference type="PANTHER" id="PTHR44998:SF1">
    <property type="entry name" value="UDP-N-ACETYLGLUCOSAMINE--PEPTIDE N-ACETYLGLUCOSAMINYLTRANSFERASE 110 KDA SUBUNIT"/>
    <property type="match status" value="1"/>
</dbReference>
<dbReference type="Gene3D" id="1.25.40.10">
    <property type="entry name" value="Tetratricopeptide repeat domain"/>
    <property type="match status" value="2"/>
</dbReference>
<dbReference type="Pfam" id="PF07719">
    <property type="entry name" value="TPR_2"/>
    <property type="match status" value="1"/>
</dbReference>
<dbReference type="SMART" id="SM00028">
    <property type="entry name" value="TPR"/>
    <property type="match status" value="3"/>
</dbReference>
<dbReference type="Gene3D" id="3.40.50.2000">
    <property type="entry name" value="Glycogen Phosphorylase B"/>
    <property type="match status" value="1"/>
</dbReference>
<comment type="similarity">
    <text evidence="2">Belongs to the glycosyltransferase 41 family. O-GlcNAc transferase subfamily.</text>
</comment>
<keyword evidence="7 8" id="KW-0802">TPR repeat</keyword>
<evidence type="ECO:0000259" key="9">
    <source>
        <dbReference type="Pfam" id="PF13844"/>
    </source>
</evidence>
<proteinExistence type="inferred from homology"/>
<accession>A0A367ZP73</accession>
<evidence type="ECO:0000313" key="10">
    <source>
        <dbReference type="EMBL" id="RCK79830.1"/>
    </source>
</evidence>
<dbReference type="InterPro" id="IPR029489">
    <property type="entry name" value="OGT/SEC/SPY_C"/>
</dbReference>
<sequence>MEPVVAHLPVWLQQAWDRQLSLSALMQAAQSLEQAGLSKLACLLYQTWLQRGGGAMAHVAWYNLGVLQFAQGDWAGAREAYGQALRIAPDFLPARFNLGLTYERLGQIPAALAEWQWIDALGPPPETDQQEIYKTTLNNLGRVLEDRQHLMRAVEALTRSLLLDPRQADVLHHWIYLREKTCSWPVVAPLPGLDLDNARQAISVLALLSLTDDPQVQLEAARRYVAQRVPPLAAPLPPVPPYHHPRIRVGYCSSDFCLHPVAMLTVELFELHDRDHFEVYGFCWTSVGDSPLRQRLVKAMDFFVPIGHLSDEEAARLIREREIDILIDLQGQTLGARPRLLAYRPAPIQITYLGLPATTAFPWIDYVIADAFVLPPELAPYFTEKPLYMPDVFQVSDRHRQGGPAPTRGECGLPPEGYVFCCFNNPTKITPELFAVWMRILQRVPGSVLWLYADNPWVEIHLRQAAAAGGVCPDRLIFAPHVPPAAYLARYQLADLFLDTFPFNAGTTANDALWMACPVLTLSGRAFASRMAGALLRAAGLPELITWNTADYEERAVALAHDPQTTQSMRAHLQNVRTSGALFDTPRFVRHLEAHFSRLVAELG</sequence>
<dbReference type="Proteomes" id="UP000252355">
    <property type="component" value="Unassembled WGS sequence"/>
</dbReference>
<evidence type="ECO:0000256" key="2">
    <source>
        <dbReference type="ARBA" id="ARBA00005386"/>
    </source>
</evidence>
<feature type="repeat" description="TPR" evidence="8">
    <location>
        <begin position="134"/>
        <end position="167"/>
    </location>
</feature>
<dbReference type="EMBL" id="QOQW01000010">
    <property type="protein sequence ID" value="RCK79830.1"/>
    <property type="molecule type" value="Genomic_DNA"/>
</dbReference>
<dbReference type="SUPFAM" id="SSF48452">
    <property type="entry name" value="TPR-like"/>
    <property type="match status" value="1"/>
</dbReference>
<dbReference type="Pfam" id="PF13844">
    <property type="entry name" value="Glyco_transf_41"/>
    <property type="match status" value="2"/>
</dbReference>
<evidence type="ECO:0000256" key="7">
    <source>
        <dbReference type="ARBA" id="ARBA00022803"/>
    </source>
</evidence>
<keyword evidence="6" id="KW-0677">Repeat</keyword>
<dbReference type="Gene3D" id="3.40.50.11380">
    <property type="match status" value="1"/>
</dbReference>
<feature type="domain" description="O-GlcNAc transferase C-terminal" evidence="9">
    <location>
        <begin position="245"/>
        <end position="399"/>
    </location>
</feature>
<evidence type="ECO:0000256" key="8">
    <source>
        <dbReference type="PROSITE-ProRule" id="PRU00339"/>
    </source>
</evidence>
<name>A0A367ZP73_9BACT</name>
<gene>
    <name evidence="10" type="ORF">OZSIB_3984</name>
</gene>
<comment type="caution">
    <text evidence="10">The sequence shown here is derived from an EMBL/GenBank/DDBJ whole genome shotgun (WGS) entry which is preliminary data.</text>
</comment>
<dbReference type="GO" id="GO:0097363">
    <property type="term" value="F:protein O-acetylglucosaminyltransferase activity"/>
    <property type="evidence" value="ECO:0007669"/>
    <property type="project" value="UniProtKB-EC"/>
</dbReference>
<dbReference type="SUPFAM" id="SSF53756">
    <property type="entry name" value="UDP-Glycosyltransferase/glycogen phosphorylase"/>
    <property type="match status" value="1"/>
</dbReference>
<evidence type="ECO:0000256" key="4">
    <source>
        <dbReference type="ARBA" id="ARBA00022676"/>
    </source>
</evidence>
<comment type="pathway">
    <text evidence="1">Protein modification; protein glycosylation.</text>
</comment>
<organism evidence="10 11">
    <name type="scientific">Candidatus Ozemobacter sibiricus</name>
    <dbReference type="NCBI Taxonomy" id="2268124"/>
    <lineage>
        <taxon>Bacteria</taxon>
        <taxon>Candidatus Ozemobacteria</taxon>
        <taxon>Candidatus Ozemobacterales</taxon>
        <taxon>Candidatus Ozemobacteraceae</taxon>
        <taxon>Candidatus Ozemobacter</taxon>
    </lineage>
</organism>
<evidence type="ECO:0000313" key="11">
    <source>
        <dbReference type="Proteomes" id="UP000252355"/>
    </source>
</evidence>
<evidence type="ECO:0000256" key="1">
    <source>
        <dbReference type="ARBA" id="ARBA00004922"/>
    </source>
</evidence>
<dbReference type="AlphaFoldDB" id="A0A367ZP73"/>
<dbReference type="InterPro" id="IPR011990">
    <property type="entry name" value="TPR-like_helical_dom_sf"/>
</dbReference>
<evidence type="ECO:0000256" key="5">
    <source>
        <dbReference type="ARBA" id="ARBA00022679"/>
    </source>
</evidence>
<feature type="domain" description="O-GlcNAc transferase C-terminal" evidence="9">
    <location>
        <begin position="407"/>
        <end position="591"/>
    </location>
</feature>
<keyword evidence="5" id="KW-0808">Transferase</keyword>
<dbReference type="InterPro" id="IPR013105">
    <property type="entry name" value="TPR_2"/>
</dbReference>
<dbReference type="PANTHER" id="PTHR44998">
    <property type="match status" value="1"/>
</dbReference>
<dbReference type="PROSITE" id="PS50005">
    <property type="entry name" value="TPR"/>
    <property type="match status" value="2"/>
</dbReference>
<evidence type="ECO:0000256" key="6">
    <source>
        <dbReference type="ARBA" id="ARBA00022737"/>
    </source>
</evidence>
<dbReference type="InterPro" id="IPR019734">
    <property type="entry name" value="TPR_rpt"/>
</dbReference>